<evidence type="ECO:0000313" key="2">
    <source>
        <dbReference type="Proteomes" id="UP000680206"/>
    </source>
</evidence>
<proteinExistence type="predicted"/>
<dbReference type="Proteomes" id="UP000680206">
    <property type="component" value="Unassembled WGS sequence"/>
</dbReference>
<reference evidence="1 2" key="1">
    <citation type="submission" date="2021-03" db="EMBL/GenBank/DDBJ databases">
        <title>Actinomadura violae sp. nov., isolated from lichen in Thailand.</title>
        <authorList>
            <person name="Kanchanasin P."/>
            <person name="Saeng-In P."/>
            <person name="Phongsopitanun W."/>
            <person name="Yuki M."/>
            <person name="Kudo T."/>
            <person name="Ohkuma M."/>
            <person name="Tanasupawat S."/>
        </authorList>
    </citation>
    <scope>NUCLEOTIDE SEQUENCE [LARGE SCALE GENOMIC DNA]</scope>
    <source>
        <strain evidence="1 2">LCR2-06</strain>
    </source>
</reference>
<sequence>MAGWNLKETASISDLCSVFWKAASRHRPSAPRMTVLVWSFFSLPAADDLR</sequence>
<name>A0ABS3RQC0_9ACTN</name>
<comment type="caution">
    <text evidence="1">The sequence shown here is derived from an EMBL/GenBank/DDBJ whole genome shotgun (WGS) entry which is preliminary data.</text>
</comment>
<gene>
    <name evidence="1" type="ORF">J4709_14775</name>
</gene>
<dbReference type="RefSeq" id="WP_208241043.1">
    <property type="nucleotide sequence ID" value="NZ_JAGEPF010000008.1"/>
</dbReference>
<keyword evidence="2" id="KW-1185">Reference proteome</keyword>
<accession>A0ABS3RQC0</accession>
<evidence type="ECO:0000313" key="1">
    <source>
        <dbReference type="EMBL" id="MBO2458841.1"/>
    </source>
</evidence>
<organism evidence="1 2">
    <name type="scientific">Actinomadura violacea</name>
    <dbReference type="NCBI Taxonomy" id="2819934"/>
    <lineage>
        <taxon>Bacteria</taxon>
        <taxon>Bacillati</taxon>
        <taxon>Actinomycetota</taxon>
        <taxon>Actinomycetes</taxon>
        <taxon>Streptosporangiales</taxon>
        <taxon>Thermomonosporaceae</taxon>
        <taxon>Actinomadura</taxon>
    </lineage>
</organism>
<dbReference type="EMBL" id="JAGEPF010000008">
    <property type="protein sequence ID" value="MBO2458841.1"/>
    <property type="molecule type" value="Genomic_DNA"/>
</dbReference>
<protein>
    <submittedName>
        <fullName evidence="1">Uncharacterized protein</fullName>
    </submittedName>
</protein>